<dbReference type="Gene3D" id="3.20.20.70">
    <property type="entry name" value="Aldolase class I"/>
    <property type="match status" value="1"/>
</dbReference>
<dbReference type="InterPro" id="IPR013785">
    <property type="entry name" value="Aldolase_TIM"/>
</dbReference>
<dbReference type="Proteomes" id="UP000095651">
    <property type="component" value="Unassembled WGS sequence"/>
</dbReference>
<dbReference type="PROSITE" id="PS51918">
    <property type="entry name" value="RADICAL_SAM"/>
    <property type="match status" value="1"/>
</dbReference>
<dbReference type="PANTHER" id="PTHR43273:SF8">
    <property type="entry name" value="RADICAL SAM DOMAIN PROTEIN"/>
    <property type="match status" value="1"/>
</dbReference>
<dbReference type="SUPFAM" id="SSF102114">
    <property type="entry name" value="Radical SAM enzymes"/>
    <property type="match status" value="1"/>
</dbReference>
<dbReference type="Pfam" id="PF04055">
    <property type="entry name" value="Radical_SAM"/>
    <property type="match status" value="1"/>
</dbReference>
<dbReference type="GO" id="GO:0016491">
    <property type="term" value="F:oxidoreductase activity"/>
    <property type="evidence" value="ECO:0007669"/>
    <property type="project" value="InterPro"/>
</dbReference>
<evidence type="ECO:0000256" key="1">
    <source>
        <dbReference type="ARBA" id="ARBA00001966"/>
    </source>
</evidence>
<dbReference type="NCBIfam" id="TIGR03974">
    <property type="entry name" value="rSAM_six_Cys"/>
    <property type="match status" value="1"/>
</dbReference>
<dbReference type="InterPro" id="IPR024025">
    <property type="entry name" value="SCIFF_rSAM_maturase"/>
</dbReference>
<evidence type="ECO:0000313" key="8">
    <source>
        <dbReference type="Proteomes" id="UP000095651"/>
    </source>
</evidence>
<evidence type="ECO:0000256" key="5">
    <source>
        <dbReference type="ARBA" id="ARBA00023014"/>
    </source>
</evidence>
<comment type="cofactor">
    <cofactor evidence="1">
        <name>[4Fe-4S] cluster</name>
        <dbReference type="ChEBI" id="CHEBI:49883"/>
    </cofactor>
</comment>
<dbReference type="InterPro" id="IPR047602">
    <property type="entry name" value="SPASM_CteB-like"/>
</dbReference>
<keyword evidence="3" id="KW-0479">Metal-binding</keyword>
<dbReference type="GO" id="GO:0051536">
    <property type="term" value="F:iron-sulfur cluster binding"/>
    <property type="evidence" value="ECO:0007669"/>
    <property type="project" value="UniProtKB-KW"/>
</dbReference>
<dbReference type="RefSeq" id="WP_055654946.1">
    <property type="nucleotide sequence ID" value="NZ_CABIXC010000004.1"/>
</dbReference>
<name>A0A174D9Y3_9FIRM</name>
<evidence type="ECO:0000256" key="2">
    <source>
        <dbReference type="ARBA" id="ARBA00022691"/>
    </source>
</evidence>
<evidence type="ECO:0000259" key="6">
    <source>
        <dbReference type="PROSITE" id="PS51918"/>
    </source>
</evidence>
<dbReference type="AlphaFoldDB" id="A0A174D9Y3"/>
<keyword evidence="2" id="KW-0949">S-adenosyl-L-methionine</keyword>
<dbReference type="InterPro" id="IPR058240">
    <property type="entry name" value="rSAM_sf"/>
</dbReference>
<organism evidence="7 8">
    <name type="scientific">Hungatella hathewayi</name>
    <dbReference type="NCBI Taxonomy" id="154046"/>
    <lineage>
        <taxon>Bacteria</taxon>
        <taxon>Bacillati</taxon>
        <taxon>Bacillota</taxon>
        <taxon>Clostridia</taxon>
        <taxon>Lachnospirales</taxon>
        <taxon>Lachnospiraceae</taxon>
        <taxon>Hungatella</taxon>
    </lineage>
</organism>
<dbReference type="NCBIfam" id="TIGR04085">
    <property type="entry name" value="rSAM_more_4Fe4S"/>
    <property type="match status" value="1"/>
</dbReference>
<dbReference type="SFLD" id="SFLDG01067">
    <property type="entry name" value="SPASM/twitch_domain_containing"/>
    <property type="match status" value="1"/>
</dbReference>
<dbReference type="SFLD" id="SFLDG01386">
    <property type="entry name" value="main_SPASM_domain-containing"/>
    <property type="match status" value="1"/>
</dbReference>
<sequence>MIHQYINNGFHIIMDVNSGSVHSVDPVMYDAVAIVAERVPELAEPEKLSEEVAREVMERLSPTYGEAEVQEALDEIQYLIDAEELLTTDQYHDYVVDFKKRKTVVKALCLHIAHDCNLACQYCFAEEGEYHGRRALMSFEVGKKALDFLIANSGNRRNLEVDFFGGEPLMNWEVVKQLVEYGRSKEKEYNKNFRFTMTTNGVLLNDEIMEYCNREMSNVVLSLDGRKEVNDKMRPFRGGKGSFDLIVPKFQKFAEMRGDRDYYVRGTFTRHNLDFSKDVMEFADLGFRSMSIEPVVAKPEEEYAIREEDLPQIMEEYDHLAEEYIKRKKEGRGFNFFHFNIDLNQGPCVAKRLSGCGSGTEYLAVTPWGDLYPCHQFVGQEEFLLGNVDTGVTNERIRDEFKLCNVYAKDKCRDCFARFYCSGGCAANSYNFHGSITDAYDIGCAMQKKRIECAIMIKAALAED</sequence>
<dbReference type="GO" id="GO:0046872">
    <property type="term" value="F:metal ion binding"/>
    <property type="evidence" value="ECO:0007669"/>
    <property type="project" value="UniProtKB-KW"/>
</dbReference>
<dbReference type="SFLD" id="SFLDS00029">
    <property type="entry name" value="Radical_SAM"/>
    <property type="match status" value="1"/>
</dbReference>
<gene>
    <name evidence="7" type="primary">ydeM</name>
    <name evidence="7" type="ORF">ERS852407_02195</name>
</gene>
<keyword evidence="4" id="KW-0408">Iron</keyword>
<dbReference type="EMBL" id="CYZE01000004">
    <property type="protein sequence ID" value="CUO22057.1"/>
    <property type="molecule type" value="Genomic_DNA"/>
</dbReference>
<dbReference type="CDD" id="cd21124">
    <property type="entry name" value="SPASM_CteB-like"/>
    <property type="match status" value="1"/>
</dbReference>
<proteinExistence type="predicted"/>
<protein>
    <submittedName>
        <fullName evidence="7">Radical SAM protein</fullName>
    </submittedName>
</protein>
<dbReference type="PANTHER" id="PTHR43273">
    <property type="entry name" value="ANAEROBIC SULFATASE-MATURATING ENZYME HOMOLOG ASLB-RELATED"/>
    <property type="match status" value="1"/>
</dbReference>
<evidence type="ECO:0000313" key="7">
    <source>
        <dbReference type="EMBL" id="CUO22057.1"/>
    </source>
</evidence>
<accession>A0A174D9Y3</accession>
<dbReference type="InterPro" id="IPR023885">
    <property type="entry name" value="4Fe4S-binding_SPASM_dom"/>
</dbReference>
<keyword evidence="5" id="KW-0411">Iron-sulfur</keyword>
<dbReference type="InterPro" id="IPR007197">
    <property type="entry name" value="rSAM"/>
</dbReference>
<feature type="domain" description="Radical SAM core" evidence="6">
    <location>
        <begin position="102"/>
        <end position="335"/>
    </location>
</feature>
<evidence type="ECO:0000256" key="3">
    <source>
        <dbReference type="ARBA" id="ARBA00022723"/>
    </source>
</evidence>
<dbReference type="CDD" id="cd01335">
    <property type="entry name" value="Radical_SAM"/>
    <property type="match status" value="1"/>
</dbReference>
<evidence type="ECO:0000256" key="4">
    <source>
        <dbReference type="ARBA" id="ARBA00023004"/>
    </source>
</evidence>
<dbReference type="InterPro" id="IPR023867">
    <property type="entry name" value="Sulphatase_maturase_rSAM"/>
</dbReference>
<reference evidence="7 8" key="1">
    <citation type="submission" date="2015-09" db="EMBL/GenBank/DDBJ databases">
        <authorList>
            <consortium name="Pathogen Informatics"/>
        </authorList>
    </citation>
    <scope>NUCLEOTIDE SEQUENCE [LARGE SCALE GENOMIC DNA]</scope>
    <source>
        <strain evidence="7 8">2789STDY5608850</strain>
    </source>
</reference>
<dbReference type="SFLD" id="SFLDG01384">
    <property type="entry name" value="thioether_bond_formation_requi"/>
    <property type="match status" value="1"/>
</dbReference>